<evidence type="ECO:0000256" key="1">
    <source>
        <dbReference type="SAM" id="MobiDB-lite"/>
    </source>
</evidence>
<dbReference type="Pfam" id="PF04424">
    <property type="entry name" value="MINDY_DUB"/>
    <property type="match status" value="1"/>
</dbReference>
<feature type="compositionally biased region" description="Basic residues" evidence="1">
    <location>
        <begin position="196"/>
        <end position="206"/>
    </location>
</feature>
<dbReference type="GO" id="GO:0071944">
    <property type="term" value="C:cell periphery"/>
    <property type="evidence" value="ECO:0007669"/>
    <property type="project" value="TreeGrafter"/>
</dbReference>
<dbReference type="GO" id="GO:0016807">
    <property type="term" value="F:cysteine-type carboxypeptidase activity"/>
    <property type="evidence" value="ECO:0007669"/>
    <property type="project" value="TreeGrafter"/>
</dbReference>
<dbReference type="GO" id="GO:1990380">
    <property type="term" value="F:K48-linked deubiquitinase activity"/>
    <property type="evidence" value="ECO:0007669"/>
    <property type="project" value="InterPro"/>
</dbReference>
<dbReference type="PANTHER" id="PTHR18063:SF6">
    <property type="entry name" value="UBIQUITIN CARBOXYL-TERMINAL HYDROLASE"/>
    <property type="match status" value="1"/>
</dbReference>
<dbReference type="GO" id="GO:0071108">
    <property type="term" value="P:protein K48-linked deubiquitination"/>
    <property type="evidence" value="ECO:0007669"/>
    <property type="project" value="TreeGrafter"/>
</dbReference>
<dbReference type="EMBL" id="KV921264">
    <property type="protein sequence ID" value="ORE22702.1"/>
    <property type="molecule type" value="Genomic_DNA"/>
</dbReference>
<organism evidence="3 4">
    <name type="scientific">Rhizopus microsporus</name>
    <dbReference type="NCBI Taxonomy" id="58291"/>
    <lineage>
        <taxon>Eukaryota</taxon>
        <taxon>Fungi</taxon>
        <taxon>Fungi incertae sedis</taxon>
        <taxon>Mucoromycota</taxon>
        <taxon>Mucoromycotina</taxon>
        <taxon>Mucoromycetes</taxon>
        <taxon>Mucorales</taxon>
        <taxon>Mucorineae</taxon>
        <taxon>Rhizopodaceae</taxon>
        <taxon>Rhizopus</taxon>
    </lineage>
</organism>
<protein>
    <recommendedName>
        <fullName evidence="2">MINDY deubiquitinase domain-containing protein</fullName>
    </recommendedName>
</protein>
<evidence type="ECO:0000313" key="4">
    <source>
        <dbReference type="Proteomes" id="UP000242381"/>
    </source>
</evidence>
<dbReference type="InterPro" id="IPR033979">
    <property type="entry name" value="MINDY_domain"/>
</dbReference>
<evidence type="ECO:0000313" key="3">
    <source>
        <dbReference type="EMBL" id="ORE22702.1"/>
    </source>
</evidence>
<accession>A0A1X0SEG5</accession>
<dbReference type="AlphaFoldDB" id="A0A1X0SEG5"/>
<feature type="region of interest" description="Disordered" evidence="1">
    <location>
        <begin position="166"/>
        <end position="206"/>
    </location>
</feature>
<dbReference type="InterPro" id="IPR007518">
    <property type="entry name" value="MINDY"/>
</dbReference>
<proteinExistence type="predicted"/>
<dbReference type="VEuPathDB" id="FungiDB:BCV72DRAFT_64130"/>
<feature type="domain" description="MINDY deubiquitinase" evidence="2">
    <location>
        <begin position="1"/>
        <end position="142"/>
    </location>
</feature>
<dbReference type="GO" id="GO:0005829">
    <property type="term" value="C:cytosol"/>
    <property type="evidence" value="ECO:0007669"/>
    <property type="project" value="TreeGrafter"/>
</dbReference>
<reference evidence="3 4" key="1">
    <citation type="journal article" date="2016" name="Proc. Natl. Acad. Sci. U.S.A.">
        <title>Lipid metabolic changes in an early divergent fungus govern the establishment of a mutualistic symbiosis with endobacteria.</title>
        <authorList>
            <person name="Lastovetsky O.A."/>
            <person name="Gaspar M.L."/>
            <person name="Mondo S.J."/>
            <person name="LaButti K.M."/>
            <person name="Sandor L."/>
            <person name="Grigoriev I.V."/>
            <person name="Henry S.A."/>
            <person name="Pawlowska T.E."/>
        </authorList>
    </citation>
    <scope>NUCLEOTIDE SEQUENCE [LARGE SCALE GENOMIC DNA]</scope>
    <source>
        <strain evidence="3 4">ATCC 11559</strain>
    </source>
</reference>
<name>A0A1X0SEG5_RHIZD</name>
<dbReference type="GO" id="GO:0004843">
    <property type="term" value="F:cysteine-type deubiquitinase activity"/>
    <property type="evidence" value="ECO:0007669"/>
    <property type="project" value="InterPro"/>
</dbReference>
<gene>
    <name evidence="3" type="ORF">BCV71DRAFT_240882</name>
</gene>
<dbReference type="Proteomes" id="UP000242381">
    <property type="component" value="Unassembled WGS sequence"/>
</dbReference>
<dbReference type="OMA" id="VIVEHCK"/>
<dbReference type="PANTHER" id="PTHR18063">
    <property type="entry name" value="NF-E2 INDUCIBLE PROTEIN"/>
    <property type="match status" value="1"/>
</dbReference>
<feature type="compositionally biased region" description="Low complexity" evidence="1">
    <location>
        <begin position="170"/>
        <end position="185"/>
    </location>
</feature>
<evidence type="ECO:0000259" key="2">
    <source>
        <dbReference type="Pfam" id="PF04424"/>
    </source>
</evidence>
<sequence length="206" mass="23965">MFELFNVDLVHGWLVDPQDRETYKVIVEHCKNYNQAVECIVQGNELSSKNPLTQQEEEKLHQAFIVNEFLRDTATQLTYYGLELLLAAIPEDSLCFSTIYRHSEHGLLMLVTDSGFIKEESVVWESLGDTDQGSSQFFNGLFNRPALPREHEDIDLDHAIAMSLQHQERQQQQQQQQQQQRQQQETITVNDNVENKRKRKSQCVIS</sequence>